<proteinExistence type="predicted"/>
<evidence type="ECO:0000256" key="1">
    <source>
        <dbReference type="ARBA" id="ARBA00022676"/>
    </source>
</evidence>
<dbReference type="AlphaFoldDB" id="A0A9Q9PAP4"/>
<dbReference type="NCBIfam" id="TIGR00696">
    <property type="entry name" value="wecG_tagA_cpsF"/>
    <property type="match status" value="1"/>
</dbReference>
<dbReference type="GO" id="GO:0016758">
    <property type="term" value="F:hexosyltransferase activity"/>
    <property type="evidence" value="ECO:0007669"/>
    <property type="project" value="TreeGrafter"/>
</dbReference>
<dbReference type="PANTHER" id="PTHR34136:SF1">
    <property type="entry name" value="UDP-N-ACETYL-D-MANNOSAMINURONIC ACID TRANSFERASE"/>
    <property type="match status" value="1"/>
</dbReference>
<evidence type="ECO:0000256" key="2">
    <source>
        <dbReference type="ARBA" id="ARBA00022679"/>
    </source>
</evidence>
<dbReference type="Pfam" id="PF03808">
    <property type="entry name" value="Glyco_tran_WecG"/>
    <property type="match status" value="1"/>
</dbReference>
<evidence type="ECO:0000313" key="4">
    <source>
        <dbReference type="Proteomes" id="UP001062223"/>
    </source>
</evidence>
<dbReference type="Proteomes" id="UP001062223">
    <property type="component" value="Chromosome"/>
</dbReference>
<dbReference type="KEGG" id="cpoi:OE229_05570"/>
<dbReference type="CDD" id="cd06533">
    <property type="entry name" value="Glyco_transf_WecG_TagA"/>
    <property type="match status" value="1"/>
</dbReference>
<reference evidence="3" key="1">
    <citation type="submission" date="2022-09" db="EMBL/GenBank/DDBJ databases">
        <title>Taxonomy of Curtobacterium flaccumfaciens.</title>
        <authorList>
            <person name="Osdaghi E."/>
            <person name="Taghavi S.M."/>
            <person name="Hamidizade M."/>
            <person name="Abachi H."/>
            <person name="Fazliarab A."/>
            <person name="Baeyen S."/>
            <person name="Portier P."/>
            <person name="Van Vaerenbergh J."/>
            <person name="Jacques M.-A."/>
        </authorList>
    </citation>
    <scope>NUCLEOTIDE SEQUENCE</scope>
    <source>
        <strain evidence="3">AGQB46</strain>
    </source>
</reference>
<sequence length="268" mass="29792">MVTHRDVLPDGGDKASPRDTLLALPTVRAAGVPLVAIPGSKILDELRLIADHLDDAGVPVHFVNAYTVSLTADERYLRVFQSDGLNIADGTPLAWIARRTSGQVAHLRGPDAFRELLSSNPSHGIRHFLLGGSDASLARLEQAIARDYPDAVVVGSFSPPFTDFEASDRETIDSLIRESGANMLWVGIGTPKQDYEVQRLAERHPAVVLAVGAAFNFVSGDVVEAPRLWRRTGLEWLYRLFREPRRLWRRYLLGNVRFLLLALRRRRG</sequence>
<accession>A0A9Q9PAP4</accession>
<gene>
    <name evidence="3" type="ORF">OE229_05570</name>
</gene>
<protein>
    <submittedName>
        <fullName evidence="3">WecB/TagA/CpsF family glycosyltransferase</fullName>
    </submittedName>
</protein>
<dbReference type="PANTHER" id="PTHR34136">
    <property type="match status" value="1"/>
</dbReference>
<evidence type="ECO:0000313" key="3">
    <source>
        <dbReference type="EMBL" id="UYC81933.1"/>
    </source>
</evidence>
<keyword evidence="1" id="KW-0328">Glycosyltransferase</keyword>
<keyword evidence="2" id="KW-0808">Transferase</keyword>
<dbReference type="InterPro" id="IPR004629">
    <property type="entry name" value="WecG_TagA_CpsF"/>
</dbReference>
<organism evidence="3 4">
    <name type="scientific">Curtobacterium poinsettiae</name>
    <dbReference type="NCBI Taxonomy" id="159612"/>
    <lineage>
        <taxon>Bacteria</taxon>
        <taxon>Bacillati</taxon>
        <taxon>Actinomycetota</taxon>
        <taxon>Actinomycetes</taxon>
        <taxon>Micrococcales</taxon>
        <taxon>Microbacteriaceae</taxon>
        <taxon>Curtobacterium</taxon>
    </lineage>
</organism>
<dbReference type="EMBL" id="CP106879">
    <property type="protein sequence ID" value="UYC81933.1"/>
    <property type="molecule type" value="Genomic_DNA"/>
</dbReference>
<dbReference type="RefSeq" id="WP_262136860.1">
    <property type="nucleotide sequence ID" value="NZ_CP106879.1"/>
</dbReference>
<name>A0A9Q9PAP4_9MICO</name>